<dbReference type="Gene3D" id="1.20.58.1120">
    <property type="match status" value="1"/>
</dbReference>
<dbReference type="Pfam" id="PF21264">
    <property type="entry name" value="DYNC2H1_AAA_dom"/>
    <property type="match status" value="1"/>
</dbReference>
<keyword evidence="7" id="KW-0963">Cytoplasm</keyword>
<dbReference type="SUPFAM" id="SSF52540">
    <property type="entry name" value="P-loop containing nucleoside triphosphate hydrolases"/>
    <property type="match status" value="4"/>
</dbReference>
<dbReference type="Pfam" id="PF12780">
    <property type="entry name" value="AAA_8"/>
    <property type="match status" value="2"/>
</dbReference>
<feature type="domain" description="Dynein heavy chain coiled coil stalk" evidence="23">
    <location>
        <begin position="2220"/>
        <end position="2552"/>
    </location>
</feature>
<name>A0A4U1ELL8_MONMO</name>
<dbReference type="Gene3D" id="3.40.50.300">
    <property type="entry name" value="P-loop containing nucleotide triphosphate hydrolases"/>
    <property type="match status" value="6"/>
</dbReference>
<dbReference type="InterPro" id="IPR043157">
    <property type="entry name" value="Dynein_AAA1S"/>
</dbReference>
<evidence type="ECO:0000256" key="15">
    <source>
        <dbReference type="ARBA" id="ARBA00023136"/>
    </source>
</evidence>
<dbReference type="FunFam" id="1.20.920.30:FF:000006">
    <property type="entry name" value="Cytoplasmic dynein 2 heavy chain 1"/>
    <property type="match status" value="1"/>
</dbReference>
<dbReference type="FunFam" id="3.40.50.300:FF:002654">
    <property type="entry name" value="Cytoplasmic dynein 2 heavy chain 1"/>
    <property type="match status" value="1"/>
</dbReference>
<dbReference type="Gene3D" id="1.20.920.30">
    <property type="match status" value="1"/>
</dbReference>
<gene>
    <name evidence="28" type="ORF">EI555_003670</name>
</gene>
<evidence type="ECO:0000256" key="13">
    <source>
        <dbReference type="ARBA" id="ARBA00023054"/>
    </source>
</evidence>
<dbReference type="Pfam" id="PF12774">
    <property type="entry name" value="AAA_6"/>
    <property type="match status" value="1"/>
</dbReference>
<dbReference type="PANTHER" id="PTHR46532:SF15">
    <property type="entry name" value="CYTOPLASMIC DYNEIN 2 HEAVY CHAIN 1"/>
    <property type="match status" value="1"/>
</dbReference>
<keyword evidence="10" id="KW-0970">Cilium biogenesis/degradation</keyword>
<dbReference type="FunFam" id="3.20.180.20:FF:000002">
    <property type="entry name" value="Cytoplasmic dynein heavy chain 1"/>
    <property type="match status" value="1"/>
</dbReference>
<dbReference type="Proteomes" id="UP000308365">
    <property type="component" value="Unassembled WGS sequence"/>
</dbReference>
<keyword evidence="9" id="KW-0547">Nucleotide-binding</keyword>
<dbReference type="GO" id="GO:0005524">
    <property type="term" value="F:ATP binding"/>
    <property type="evidence" value="ECO:0007669"/>
    <property type="project" value="UniProtKB-KW"/>
</dbReference>
<evidence type="ECO:0000256" key="19">
    <source>
        <dbReference type="ARBA" id="ARBA00023902"/>
    </source>
</evidence>
<evidence type="ECO:0000259" key="24">
    <source>
        <dbReference type="Pfam" id="PF12780"/>
    </source>
</evidence>
<dbReference type="InterPro" id="IPR035699">
    <property type="entry name" value="AAA_6"/>
</dbReference>
<evidence type="ECO:0000259" key="27">
    <source>
        <dbReference type="Pfam" id="PF22597"/>
    </source>
</evidence>
<feature type="domain" description="Dynein 2 heavy chain 1 cytoplasmic ATPase lid" evidence="27">
    <location>
        <begin position="1826"/>
        <end position="1925"/>
    </location>
</feature>
<dbReference type="GO" id="GO:0005858">
    <property type="term" value="C:axonemal dynein complex"/>
    <property type="evidence" value="ECO:0007669"/>
    <property type="project" value="TreeGrafter"/>
</dbReference>
<evidence type="ECO:0000256" key="5">
    <source>
        <dbReference type="ARBA" id="ARBA00022473"/>
    </source>
</evidence>
<evidence type="ECO:0000259" key="21">
    <source>
        <dbReference type="Pfam" id="PF08393"/>
    </source>
</evidence>
<evidence type="ECO:0000256" key="3">
    <source>
        <dbReference type="ARBA" id="ARBA00004245"/>
    </source>
</evidence>
<keyword evidence="14" id="KW-0969">Cilium</keyword>
<feature type="domain" description="Dynein heavy chain AAA module D4" evidence="24">
    <location>
        <begin position="2006"/>
        <end position="2079"/>
    </location>
</feature>
<keyword evidence="17" id="KW-0206">Cytoskeleton</keyword>
<comment type="similarity">
    <text evidence="4">Belongs to the dynein heavy chain family.</text>
</comment>
<dbReference type="InterPro" id="IPR024743">
    <property type="entry name" value="Dynein_HC_stalk"/>
</dbReference>
<dbReference type="PANTHER" id="PTHR46532">
    <property type="entry name" value="MALE FERTILITY FACTOR KL5"/>
    <property type="match status" value="1"/>
</dbReference>
<keyword evidence="15" id="KW-0472">Membrane</keyword>
<evidence type="ECO:0000256" key="17">
    <source>
        <dbReference type="ARBA" id="ARBA00023212"/>
    </source>
</evidence>
<dbReference type="InterPro" id="IPR035706">
    <property type="entry name" value="AAA_9"/>
</dbReference>
<evidence type="ECO:0000256" key="16">
    <source>
        <dbReference type="ARBA" id="ARBA00023175"/>
    </source>
</evidence>
<comment type="subcellular location">
    <subcellularLocation>
        <location evidence="2">Cell membrane</location>
        <topology evidence="2">Peripheral membrane protein</topology>
    </subcellularLocation>
    <subcellularLocation>
        <location evidence="1">Cell projection</location>
        <location evidence="1">Cilium</location>
    </subcellularLocation>
    <subcellularLocation>
        <location evidence="3">Cytoplasm</location>
        <location evidence="3">Cytoskeleton</location>
    </subcellularLocation>
</comment>
<keyword evidence="11" id="KW-0067">ATP-binding</keyword>
<dbReference type="GO" id="GO:0045505">
    <property type="term" value="F:dynein intermediate chain binding"/>
    <property type="evidence" value="ECO:0007669"/>
    <property type="project" value="InterPro"/>
</dbReference>
<dbReference type="GO" id="GO:0051959">
    <property type="term" value="F:dynein light intermediate chain binding"/>
    <property type="evidence" value="ECO:0007669"/>
    <property type="project" value="InterPro"/>
</dbReference>
<keyword evidence="18" id="KW-0966">Cell projection</keyword>
<dbReference type="InterPro" id="IPR013602">
    <property type="entry name" value="Dynein_heavy_linker"/>
</dbReference>
<feature type="non-terminal residue" evidence="28">
    <location>
        <position position="2633"/>
    </location>
</feature>
<feature type="domain" description="Dynein heavy chain ATP-binding dynein motor region" evidence="25">
    <location>
        <begin position="2581"/>
        <end position="2632"/>
    </location>
</feature>
<dbReference type="InterPro" id="IPR054354">
    <property type="entry name" value="DYNC2H1-like_lid"/>
</dbReference>
<evidence type="ECO:0000259" key="25">
    <source>
        <dbReference type="Pfam" id="PF12781"/>
    </source>
</evidence>
<evidence type="ECO:0000256" key="8">
    <source>
        <dbReference type="ARBA" id="ARBA00022701"/>
    </source>
</evidence>
<dbReference type="InterPro" id="IPR026983">
    <property type="entry name" value="DHC"/>
</dbReference>
<feature type="domain" description="Dynein heavy chain AAA module D4" evidence="24">
    <location>
        <begin position="2087"/>
        <end position="2204"/>
    </location>
</feature>
<feature type="coiled-coil region" evidence="20">
    <location>
        <begin position="2436"/>
        <end position="2519"/>
    </location>
</feature>
<evidence type="ECO:0000256" key="12">
    <source>
        <dbReference type="ARBA" id="ARBA00023017"/>
    </source>
</evidence>
<keyword evidence="8" id="KW-0493">Microtubule</keyword>
<dbReference type="Pfam" id="PF08393">
    <property type="entry name" value="DHC_N2"/>
    <property type="match status" value="2"/>
</dbReference>
<protein>
    <recommendedName>
        <fullName evidence="19">Cytoplasmic dynein 2 heavy chain 1</fullName>
    </recommendedName>
</protein>
<evidence type="ECO:0000256" key="4">
    <source>
        <dbReference type="ARBA" id="ARBA00008887"/>
    </source>
</evidence>
<evidence type="ECO:0000256" key="11">
    <source>
        <dbReference type="ARBA" id="ARBA00022840"/>
    </source>
</evidence>
<dbReference type="Pfam" id="PF12777">
    <property type="entry name" value="MT"/>
    <property type="match status" value="1"/>
</dbReference>
<dbReference type="Pfam" id="PF12781">
    <property type="entry name" value="AAA_9"/>
    <property type="match status" value="1"/>
</dbReference>
<dbReference type="GO" id="GO:0030030">
    <property type="term" value="P:cell projection organization"/>
    <property type="evidence" value="ECO:0007669"/>
    <property type="project" value="UniProtKB-KW"/>
</dbReference>
<evidence type="ECO:0000256" key="18">
    <source>
        <dbReference type="ARBA" id="ARBA00023273"/>
    </source>
</evidence>
<feature type="coiled-coil region" evidence="20">
    <location>
        <begin position="1310"/>
        <end position="1353"/>
    </location>
</feature>
<dbReference type="InterPro" id="IPR049400">
    <property type="entry name" value="DYNC2H1_AAA_dom"/>
</dbReference>
<evidence type="ECO:0000256" key="10">
    <source>
        <dbReference type="ARBA" id="ARBA00022794"/>
    </source>
</evidence>
<feature type="coiled-coil region" evidence="20">
    <location>
        <begin position="2220"/>
        <end position="2296"/>
    </location>
</feature>
<evidence type="ECO:0000256" key="20">
    <source>
        <dbReference type="SAM" id="Coils"/>
    </source>
</evidence>
<dbReference type="EMBL" id="RWIC01001152">
    <property type="protein sequence ID" value="TKC37349.1"/>
    <property type="molecule type" value="Genomic_DNA"/>
</dbReference>
<dbReference type="Gene3D" id="1.20.920.20">
    <property type="match status" value="1"/>
</dbReference>
<feature type="domain" description="Dynein heavy chain linker" evidence="21">
    <location>
        <begin position="822"/>
        <end position="919"/>
    </location>
</feature>
<evidence type="ECO:0000256" key="2">
    <source>
        <dbReference type="ARBA" id="ARBA00004202"/>
    </source>
</evidence>
<evidence type="ECO:0000256" key="9">
    <source>
        <dbReference type="ARBA" id="ARBA00022741"/>
    </source>
</evidence>
<dbReference type="Pfam" id="PF12775">
    <property type="entry name" value="AAA_7"/>
    <property type="match status" value="1"/>
</dbReference>
<feature type="domain" description="Dynein heavy chain hydrolytic ATP-binding dynein motor region" evidence="22">
    <location>
        <begin position="1052"/>
        <end position="1367"/>
    </location>
</feature>
<feature type="domain" description="Cytoplasmic dynein 2 heavy chain 1 AAA+ ATPase" evidence="26">
    <location>
        <begin position="1502"/>
        <end position="1597"/>
    </location>
</feature>
<evidence type="ECO:0000313" key="28">
    <source>
        <dbReference type="EMBL" id="TKC37349.1"/>
    </source>
</evidence>
<dbReference type="FunFam" id="1.20.920.20:FF:000002">
    <property type="entry name" value="Cytoplasmic dynein 1 heavy chain"/>
    <property type="match status" value="1"/>
</dbReference>
<dbReference type="SUPFAM" id="SSF57997">
    <property type="entry name" value="Tropomyosin"/>
    <property type="match status" value="1"/>
</dbReference>
<evidence type="ECO:0000259" key="22">
    <source>
        <dbReference type="Pfam" id="PF12774"/>
    </source>
</evidence>
<proteinExistence type="inferred from homology"/>
<sequence length="2633" mass="301211">MAGGTGDVRKLFIFTTTQNYFGLVSESWDQPLLYNSPEINNFLDDGNQMLLRVQRSDVGISFSNVVAHFYNSIDQQMIQSQRPMMLQSALAFEQIIKNSKAGSGGKSQITWNNPKELEGYIQKLQNAAERLATENRRLRKWHITFCEKQQRWKDGLQELRTGLASVEAQGFQASDMHAWKQHWNHQLYKALEHQYQMGLEALNENLPEINIDLTYKQGRLQFKPPFEEIRAKYYREMKRFIGIPNQFKGVGEAGDESIFSIMIDRNASGFLTIFSKAEDLFRRLSAVLHQHKEWIIIGQVDMEALVEKHLSTVHDWEKNFKALKIKGKEVERLPSTVKVDCLNINCNPVKTVIDDLIQKLFDVLVLSLKKSIQAHLHEIDTFVTEAMAVLTIMPQSVEEIGNANLQYSKLQERKPEILPLFQEAEDKNRLLRTVAGGGLETISNLKAKWDKFELMMESHQLMIKDQIEVMKGNVKSRLQIYYQELEKFKARWDQLKPGDDVIETGQQNTLDKSAKSIKEKKIEFDDLEVIRKKLVDDCHHFGLEEPNFSLAYSISKDIESCAQIWAFYEEFQQGFQEMANEDWITFRTKTYLFEEFLMNWHDRLRKVEEHSVMTVKLQSEVDKYKIAVPILKYVRGEHLSPDHWLDLFRLLGLPRGTSLDKLLFGDLLRVAATIVAKASDLKDLNSRAQGEVTIREALRELDLWGVGAVFTLVDYEDSQSRTIKLIKDWKDIVNQVGDNRCLLQSLKDSPYYKGFEDKVSIWERKLAELDEYLQNLNHIQRKWVYLEPIFGRGALPKEQMRFNRVDEDFRSIMTDIKKDNREKRSAFPRFYFIGDDDLLEILGQSTNSSVIQSHLKKLFAGINSVCFDEESKHITAMKSLEGEVVPFKNKVLLSNNIETWLNDLALEMKQTLKELLTECVTAGRSSQGAIDPSFFPSQILCLAEQIKFTEDVENAIKDHSLHQIETQLVNKLEHYTNIDTSSEDPGNTESGILELKLKALILDIIHNIDVVKQLNQVQVHTTEDWAWKKQVRFYMKSNHTCYVQMVDSELQYTYEYQGNAPKLVYTPLTDKCYLTLTQAMKMGLGGNPYGPAGTGKTESVKALGGLLGRQVLVFNCDEGIDVKSMGRIFVGLVKCGAWGCFDEFNRLEESVLSAVSMQIQTIQDALKNHRTVCELLGKEVEINSNSGIFITMNPAGKGYGGRQKLPDNLKQLFRPVAMSRPDNELIAEVILYSEGFKDAKQHYDWGLRALKTVLRGSGNLLRQLKKTSVKQKVNESHIVVQALRLNTMSKFTFADCTRFDALIKDVFPGIDFKEVEYDELNAALKQVFEEANYEIISNQIKKALELYEQLRQRMGVVIVGPSGAGKSTLWRMLRAALCKIGKVVKQYTMNPKAMPRHQLLGHIDMDTREWSDGVLTNSARQVVREPQDVSSWIICDGDIDPEWIESLNSVLDDNRLLTMPSGERIQFGPNVNFVFETHDLSCASPATISRMGMIFLSDEETDLNSLIKSWLRNQPPKYRNNLENWIGDYFEKALQWVLKQNDYVVETSLVGTVMNGLSHLHGCRDHDQFIINLIRGLGGNLNMKSRLEFTKEVFNWARESPPDPHKPMDTYYDLSRGRLASYVLKKPENLSADDFSNSQTLPVIQTPDMQRGLDYFKPWLSSDTKQPFVLVGPEGCGKGMLLRYAFSQLRSTQIATVHCSAQTTSRHLLQKLSQTCMVISTNTGRVYRPKDCERLVLYLKDINLPKLDKWGTSTLVAFLQQVLTYQGFYDENLEWVGLENIQIVASVSAGGRLGRHKLTTRFTSIVRLCAVDYPEREQLQTIYGAYLKPVLHKNLKNHTIWGSSSKIYLLAGSMVQVYEQVRAKFTVDDYSHYFFTPCILTQWVLGLFRYDLEGGSSNHPLAYVLEIVAYEAQRLFRDKIVGAKELHLFDSILTSVFQGDWGSDVLDNMADNFYVTWGARHNSGIRSAPRQPLPPHGKPLGKLNSADLKDVIKKGLIHYGRDNQNLDILLFQEVVEYVSRIDRVLSFPGGSLLLAGCSGVGRRTITSLVSHMHGAVLFSPKISRGYELKQFKNDLKHASQDGFFGPVFNYFTYRIQQNLHIVLIMDSANLNFIINCESNPALHKKCQVLWMEGWSDSSMKKIPEMLFSETGGEEKYSDKKRKEEKKKNSVDPDFLKSFLLIHESCKAYGATPSRYMTFLRVYSAISSSKRKELLKRQSHLQAGVSKLNEAKALVDELNRKAGEQSVLLKTKQDEADSALQEITVSMQDASEQKTELERLKHRIAEEVIKIEERKNKIDDELKEVQPLVNEAKLAVGNIKPESLSEIRSLRMPPDVIRDILEGVLRIMGIFDTSWVSMKSFLAKRGVREDIATFDARNIPKEIRESVEELLFKNKGSFDPKNAKRASTAAAPLAAWVKANVQYSHVLERIQPLETEQAGLESNLRKTEDRKRKLEELLNSVGQKVSELREKFQSRTSEAAKLEAEVSKAQETIKAAEVLINQLDREHKRWNAQVTEITEELATLPKRAQLAAAFITYLSAAPEGLRKTCLHKIIVVKYYRYLNFSEFDLRRFLCTESEQLIWKSEGLPSDDLSIENALVILQSRVCPFLVDPSSQATEWLKTHLKDSRLEVINQ</sequence>
<evidence type="ECO:0000256" key="7">
    <source>
        <dbReference type="ARBA" id="ARBA00022490"/>
    </source>
</evidence>
<feature type="domain" description="Dynein heavy chain linker" evidence="21">
    <location>
        <begin position="554"/>
        <end position="820"/>
    </location>
</feature>
<comment type="caution">
    <text evidence="28">The sequence shown here is derived from an EMBL/GenBank/DDBJ whole genome shotgun (WGS) entry which is preliminary data.</text>
</comment>
<dbReference type="InterPro" id="IPR024317">
    <property type="entry name" value="Dynein_heavy_chain_D4_dom"/>
</dbReference>
<dbReference type="GO" id="GO:0007018">
    <property type="term" value="P:microtubule-based movement"/>
    <property type="evidence" value="ECO:0007669"/>
    <property type="project" value="InterPro"/>
</dbReference>
<keyword evidence="16" id="KW-0505">Motor protein</keyword>
<evidence type="ECO:0000259" key="23">
    <source>
        <dbReference type="Pfam" id="PF12777"/>
    </source>
</evidence>
<dbReference type="Gene3D" id="1.20.140.100">
    <property type="entry name" value="Dynein heavy chain, N-terminal domain 2"/>
    <property type="match status" value="1"/>
</dbReference>
<organism evidence="28 29">
    <name type="scientific">Monodon monoceros</name>
    <name type="common">Narwhal</name>
    <name type="synonym">Ceratodon monodon</name>
    <dbReference type="NCBI Taxonomy" id="40151"/>
    <lineage>
        <taxon>Eukaryota</taxon>
        <taxon>Metazoa</taxon>
        <taxon>Chordata</taxon>
        <taxon>Craniata</taxon>
        <taxon>Vertebrata</taxon>
        <taxon>Euteleostomi</taxon>
        <taxon>Mammalia</taxon>
        <taxon>Eutheria</taxon>
        <taxon>Laurasiatheria</taxon>
        <taxon>Artiodactyla</taxon>
        <taxon>Whippomorpha</taxon>
        <taxon>Cetacea</taxon>
        <taxon>Odontoceti</taxon>
        <taxon>Monodontidae</taxon>
        <taxon>Monodon</taxon>
    </lineage>
</organism>
<keyword evidence="13 20" id="KW-0175">Coiled coil</keyword>
<evidence type="ECO:0000256" key="1">
    <source>
        <dbReference type="ARBA" id="ARBA00004138"/>
    </source>
</evidence>
<keyword evidence="12" id="KW-0243">Dynein</keyword>
<keyword evidence="5" id="KW-0217">Developmental protein</keyword>
<reference evidence="29" key="1">
    <citation type="journal article" date="2019" name="IScience">
        <title>Narwhal Genome Reveals Long-Term Low Genetic Diversity despite Current Large Abundance Size.</title>
        <authorList>
            <person name="Westbury M.V."/>
            <person name="Petersen B."/>
            <person name="Garde E."/>
            <person name="Heide-Jorgensen M.P."/>
            <person name="Lorenzen E.D."/>
        </authorList>
    </citation>
    <scope>NUCLEOTIDE SEQUENCE [LARGE SCALE GENOMIC DNA]</scope>
</reference>
<evidence type="ECO:0000259" key="26">
    <source>
        <dbReference type="Pfam" id="PF21264"/>
    </source>
</evidence>
<evidence type="ECO:0000256" key="14">
    <source>
        <dbReference type="ARBA" id="ARBA00023069"/>
    </source>
</evidence>
<evidence type="ECO:0000256" key="6">
    <source>
        <dbReference type="ARBA" id="ARBA00022475"/>
    </source>
</evidence>
<dbReference type="Pfam" id="PF22597">
    <property type="entry name" value="DYN_lid"/>
    <property type="match status" value="1"/>
</dbReference>
<accession>A0A4U1ELL8</accession>
<dbReference type="FunFam" id="1.20.58.1120:FF:000006">
    <property type="entry name" value="cytoplasmic dynein 2 heavy chain 1"/>
    <property type="match status" value="1"/>
</dbReference>
<dbReference type="GO" id="GO:0005886">
    <property type="term" value="C:plasma membrane"/>
    <property type="evidence" value="ECO:0007669"/>
    <property type="project" value="UniProtKB-SubCell"/>
</dbReference>
<evidence type="ECO:0000313" key="29">
    <source>
        <dbReference type="Proteomes" id="UP000308365"/>
    </source>
</evidence>
<keyword evidence="6" id="KW-1003">Cell membrane</keyword>
<dbReference type="Gene3D" id="1.10.8.710">
    <property type="match status" value="1"/>
</dbReference>
<dbReference type="FunFam" id="3.40.50.300:FF:000706">
    <property type="entry name" value="Cytoplasmic dynein 2 heavy chain 1"/>
    <property type="match status" value="1"/>
</dbReference>
<dbReference type="InterPro" id="IPR042222">
    <property type="entry name" value="Dynein_2_N"/>
</dbReference>
<dbReference type="GO" id="GO:0005874">
    <property type="term" value="C:microtubule"/>
    <property type="evidence" value="ECO:0007669"/>
    <property type="project" value="UniProtKB-KW"/>
</dbReference>
<dbReference type="InterPro" id="IPR027417">
    <property type="entry name" value="P-loop_NTPase"/>
</dbReference>
<dbReference type="FunFam" id="3.40.50.300:FF:000071">
    <property type="entry name" value="Cytoplasmic dynein heavy chain 1"/>
    <property type="match status" value="1"/>
</dbReference>